<dbReference type="FunFam" id="1.10.150.250:FF:000003">
    <property type="entry name" value="Succinate dehydrogenase assembly factor"/>
    <property type="match status" value="1"/>
</dbReference>
<dbReference type="PANTHER" id="PTHR12469">
    <property type="entry name" value="PROTEIN EMI5 HOMOLOG, MITOCHONDRIAL"/>
    <property type="match status" value="1"/>
</dbReference>
<dbReference type="OMA" id="EDHIHSM"/>
<keyword evidence="1" id="KW-0143">Chaperone</keyword>
<dbReference type="GO" id="GO:0006099">
    <property type="term" value="P:tricarboxylic acid cycle"/>
    <property type="evidence" value="ECO:0007669"/>
    <property type="project" value="TreeGrafter"/>
</dbReference>
<dbReference type="GO" id="GO:0034553">
    <property type="term" value="P:mitochondrial respiratory chain complex II assembly"/>
    <property type="evidence" value="ECO:0007669"/>
    <property type="project" value="TreeGrafter"/>
</dbReference>
<dbReference type="SUPFAM" id="SSF109910">
    <property type="entry name" value="YgfY-like"/>
    <property type="match status" value="1"/>
</dbReference>
<evidence type="ECO:0008006" key="4">
    <source>
        <dbReference type="Google" id="ProtNLM"/>
    </source>
</evidence>
<reference evidence="2" key="1">
    <citation type="submission" date="2021-01" db="UniProtKB">
        <authorList>
            <consortium name="EnsemblPlants"/>
        </authorList>
    </citation>
    <scope>IDENTIFICATION</scope>
</reference>
<dbReference type="Pfam" id="PF03937">
    <property type="entry name" value="Sdh5"/>
    <property type="match status" value="1"/>
</dbReference>
<dbReference type="InterPro" id="IPR036714">
    <property type="entry name" value="SDH_sf"/>
</dbReference>
<dbReference type="PANTHER" id="PTHR12469:SF2">
    <property type="entry name" value="SUCCINATE DEHYDROGENASE ASSEMBLY FACTOR 2, MITOCHONDRIAL"/>
    <property type="match status" value="1"/>
</dbReference>
<protein>
    <recommendedName>
        <fullName evidence="4">Succinate dehydrogenase assembly factor 2, mitochondrial</fullName>
    </recommendedName>
</protein>
<name>A0A7N0RAK7_KALFE</name>
<dbReference type="Gramene" id="Kaladp0006s0079.1.v1.1">
    <property type="protein sequence ID" value="Kaladp0006s0079.1.v1.1"/>
    <property type="gene ID" value="Kaladp0006s0079.v1.1"/>
</dbReference>
<evidence type="ECO:0000313" key="2">
    <source>
        <dbReference type="EnsemblPlants" id="Kaladp0006s0079.1.v1.1"/>
    </source>
</evidence>
<evidence type="ECO:0000256" key="1">
    <source>
        <dbReference type="ARBA" id="ARBA00023186"/>
    </source>
</evidence>
<dbReference type="Gene3D" id="1.10.150.250">
    <property type="entry name" value="Flavinator of succinate dehydrogenase"/>
    <property type="match status" value="1"/>
</dbReference>
<keyword evidence="3" id="KW-1185">Reference proteome</keyword>
<dbReference type="InterPro" id="IPR005631">
    <property type="entry name" value="SDH"/>
</dbReference>
<dbReference type="EnsemblPlants" id="Kaladp0006s0079.1.v1.1">
    <property type="protein sequence ID" value="Kaladp0006s0079.1.v1.1"/>
    <property type="gene ID" value="Kaladp0006s0079.v1.1"/>
</dbReference>
<dbReference type="Proteomes" id="UP000594263">
    <property type="component" value="Unplaced"/>
</dbReference>
<dbReference type="AlphaFoldDB" id="A0A7N0RAK7"/>
<sequence length="189" mass="21197">MANLRRVSSIVQRLVSSSAAPIRSSSSVPALLPPSPTPCRPRYYDGLISRYLSTSAGGAFNVDLSDEESKRRLFNRLLYRSKQRGFLELDLVLGKWVDENIHKMDEAGIRSLVDVLDLENPDLWKWLSGQEQPPEAVEKNPVFCAVRGKVMDNLNSHSAPETRAVPGKPWVRGWDDIKRARDSPLTGNQ</sequence>
<evidence type="ECO:0000313" key="3">
    <source>
        <dbReference type="Proteomes" id="UP000594263"/>
    </source>
</evidence>
<proteinExistence type="predicted"/>
<accession>A0A7N0RAK7</accession>
<organism evidence="2 3">
    <name type="scientific">Kalanchoe fedtschenkoi</name>
    <name type="common">Lavender scallops</name>
    <name type="synonym">South American air plant</name>
    <dbReference type="NCBI Taxonomy" id="63787"/>
    <lineage>
        <taxon>Eukaryota</taxon>
        <taxon>Viridiplantae</taxon>
        <taxon>Streptophyta</taxon>
        <taxon>Embryophyta</taxon>
        <taxon>Tracheophyta</taxon>
        <taxon>Spermatophyta</taxon>
        <taxon>Magnoliopsida</taxon>
        <taxon>eudicotyledons</taxon>
        <taxon>Gunneridae</taxon>
        <taxon>Pentapetalae</taxon>
        <taxon>Saxifragales</taxon>
        <taxon>Crassulaceae</taxon>
        <taxon>Kalanchoe</taxon>
    </lineage>
</organism>
<dbReference type="GO" id="GO:0006121">
    <property type="term" value="P:mitochondrial electron transport, succinate to ubiquinone"/>
    <property type="evidence" value="ECO:0007669"/>
    <property type="project" value="TreeGrafter"/>
</dbReference>
<dbReference type="GO" id="GO:0005739">
    <property type="term" value="C:mitochondrion"/>
    <property type="evidence" value="ECO:0007669"/>
    <property type="project" value="TreeGrafter"/>
</dbReference>